<proteinExistence type="predicted"/>
<reference evidence="4 5" key="1">
    <citation type="submission" date="2016-07" db="EMBL/GenBank/DDBJ databases">
        <title>Pervasive Adenine N6-methylation of Active Genes in Fungi.</title>
        <authorList>
            <consortium name="DOE Joint Genome Institute"/>
            <person name="Mondo S.J."/>
            <person name="Dannebaum R.O."/>
            <person name="Kuo R.C."/>
            <person name="Labutti K."/>
            <person name="Haridas S."/>
            <person name="Kuo A."/>
            <person name="Salamov A."/>
            <person name="Ahrendt S.R."/>
            <person name="Lipzen A."/>
            <person name="Sullivan W."/>
            <person name="Andreopoulos W.B."/>
            <person name="Clum A."/>
            <person name="Lindquist E."/>
            <person name="Daum C."/>
            <person name="Ramamoorthy G.K."/>
            <person name="Gryganskyi A."/>
            <person name="Culley D."/>
            <person name="Magnuson J.K."/>
            <person name="James T.Y."/>
            <person name="O'Malley M.A."/>
            <person name="Stajich J.E."/>
            <person name="Spatafora J.W."/>
            <person name="Visel A."/>
            <person name="Grigoriev I.V."/>
        </authorList>
    </citation>
    <scope>NUCLEOTIDE SEQUENCE [LARGE SCALE GENOMIC DNA]</scope>
    <source>
        <strain evidence="4 5">NRRL 3301</strain>
    </source>
</reference>
<dbReference type="EMBL" id="MCGT01000012">
    <property type="protein sequence ID" value="ORX54936.1"/>
    <property type="molecule type" value="Genomic_DNA"/>
</dbReference>
<dbReference type="PANTHER" id="PTHR40633:SF1">
    <property type="entry name" value="GPI ANCHORED SERINE-THREONINE RICH PROTEIN (AFU_ORTHOLOGUE AFUA_1G03630)"/>
    <property type="match status" value="1"/>
</dbReference>
<evidence type="ECO:0000256" key="2">
    <source>
        <dbReference type="SAM" id="SignalP"/>
    </source>
</evidence>
<evidence type="ECO:0000256" key="1">
    <source>
        <dbReference type="ARBA" id="ARBA00022729"/>
    </source>
</evidence>
<keyword evidence="1 2" id="KW-0732">Signal</keyword>
<dbReference type="InterPro" id="IPR052982">
    <property type="entry name" value="SRP1/TIP1-like"/>
</dbReference>
<name>A0A1X2GIV6_9FUNG</name>
<dbReference type="Pfam" id="PF10342">
    <property type="entry name" value="Kre9_KNH"/>
    <property type="match status" value="1"/>
</dbReference>
<feature type="signal peptide" evidence="2">
    <location>
        <begin position="1"/>
        <end position="16"/>
    </location>
</feature>
<organism evidence="4 5">
    <name type="scientific">Hesseltinella vesiculosa</name>
    <dbReference type="NCBI Taxonomy" id="101127"/>
    <lineage>
        <taxon>Eukaryota</taxon>
        <taxon>Fungi</taxon>
        <taxon>Fungi incertae sedis</taxon>
        <taxon>Mucoromycota</taxon>
        <taxon>Mucoromycotina</taxon>
        <taxon>Mucoromycetes</taxon>
        <taxon>Mucorales</taxon>
        <taxon>Cunninghamellaceae</taxon>
        <taxon>Hesseltinella</taxon>
    </lineage>
</organism>
<dbReference type="InterPro" id="IPR018466">
    <property type="entry name" value="Kre9/Knh1-like_N"/>
</dbReference>
<evidence type="ECO:0000313" key="4">
    <source>
        <dbReference type="EMBL" id="ORX54936.1"/>
    </source>
</evidence>
<protein>
    <recommendedName>
        <fullName evidence="3">Yeast cell wall synthesis Kre9/Knh1-like N-terminal domain-containing protein</fullName>
    </recommendedName>
</protein>
<sequence>MKVFATLLAFATVALAATATDPFYITYPLSGTSLTAGSTARITWKNGVAGNAKVSVISGTNSAAMAVTGVSFNINGSSGEYDWTVPKSFVSTGTFAFQITYTDSTGKSANAYSGPFSIQGGTGTIGAASASATGSASASVVSVPSSAVPTASAAPSSASKAPSSAAPSAAATTVTSGAGRAVQWTVAALAVPAVIAAVYA</sequence>
<dbReference type="AlphaFoldDB" id="A0A1X2GIV6"/>
<accession>A0A1X2GIV6</accession>
<gene>
    <name evidence="4" type="ORF">DM01DRAFT_1407005</name>
</gene>
<feature type="chain" id="PRO_5012394463" description="Yeast cell wall synthesis Kre9/Knh1-like N-terminal domain-containing protein" evidence="2">
    <location>
        <begin position="17"/>
        <end position="200"/>
    </location>
</feature>
<dbReference type="PANTHER" id="PTHR40633">
    <property type="entry name" value="MATRIX PROTEIN, PUTATIVE (AFU_ORTHOLOGUE AFUA_8G05410)-RELATED"/>
    <property type="match status" value="1"/>
</dbReference>
<dbReference type="Proteomes" id="UP000242146">
    <property type="component" value="Unassembled WGS sequence"/>
</dbReference>
<feature type="domain" description="Yeast cell wall synthesis Kre9/Knh1-like N-terminal" evidence="3">
    <location>
        <begin position="28"/>
        <end position="118"/>
    </location>
</feature>
<evidence type="ECO:0000313" key="5">
    <source>
        <dbReference type="Proteomes" id="UP000242146"/>
    </source>
</evidence>
<evidence type="ECO:0000259" key="3">
    <source>
        <dbReference type="Pfam" id="PF10342"/>
    </source>
</evidence>
<comment type="caution">
    <text evidence="4">The sequence shown here is derived from an EMBL/GenBank/DDBJ whole genome shotgun (WGS) entry which is preliminary data.</text>
</comment>
<dbReference type="OrthoDB" id="2260257at2759"/>
<keyword evidence="5" id="KW-1185">Reference proteome</keyword>